<dbReference type="Proteomes" id="UP000234951">
    <property type="component" value="Unassembled WGS sequence"/>
</dbReference>
<evidence type="ECO:0000256" key="4">
    <source>
        <dbReference type="ARBA" id="ARBA00010416"/>
    </source>
</evidence>
<evidence type="ECO:0000256" key="18">
    <source>
        <dbReference type="RuleBase" id="RU003664"/>
    </source>
</evidence>
<dbReference type="NCBIfam" id="TIGR01087">
    <property type="entry name" value="murD"/>
    <property type="match status" value="1"/>
</dbReference>
<evidence type="ECO:0000256" key="14">
    <source>
        <dbReference type="ARBA" id="ARBA00030398"/>
    </source>
</evidence>
<dbReference type="AlphaFoldDB" id="A0A2N5GNN8"/>
<dbReference type="Pfam" id="PF08245">
    <property type="entry name" value="Mur_ligase_M"/>
    <property type="match status" value="1"/>
</dbReference>
<sequence>MKQIKQYVHKKILVLGLAKSGVSAASLLHKLGAFVTVNDYKPLSENPEAQGLLEQGIKVICGDHPIELLDEGFELIVKNPGIPYRNPMISGAIERGIPVITEVELAYQISEAPFIGITGTNGKTTTTTLVFEMLEAGKKSPLIAGNIGTVASGVAQKATDNQTIVIELSSFQLMGIDTFKPKISILTNIYDAHLDYHGTREEYEQAKANIARNQTKEDYFIYNADQEKTAAIALETKASLVPFSIEKQLANGAYVKDGFIYFKGEEIMAVEDIALPGSHNLENILAAVAAAKLSSVDNKAIRQVLTIFTGVKHRLQFVESINGRSFFNDSKATNILAASKALSAFEAPVILLAGGLDRGNGFAEIVPYLTNVKALITFGETSGKLQEAGRAAGIKIIEGVDNVEKAVPVAYGLSAPGDVILLSPACASWDQYKTFEVRGDIFINAVHKLK</sequence>
<dbReference type="SUPFAM" id="SSF51984">
    <property type="entry name" value="MurCD N-terminal domain"/>
    <property type="match status" value="1"/>
</dbReference>
<dbReference type="GO" id="GO:0071555">
    <property type="term" value="P:cell wall organization"/>
    <property type="evidence" value="ECO:0007669"/>
    <property type="project" value="UniProtKB-KW"/>
</dbReference>
<feature type="domain" description="Mur ligase central" evidence="20">
    <location>
        <begin position="117"/>
        <end position="291"/>
    </location>
</feature>
<name>A0A2N5GNN8_9BACI</name>
<reference evidence="21 23" key="1">
    <citation type="submission" date="2017-11" db="EMBL/GenBank/DDBJ databases">
        <title>Comparitive Functional Genomics of Dry Heat Resistant strains isolated from the Viking Spacecraft.</title>
        <authorList>
            <person name="Seuylemezian A."/>
            <person name="Cooper K."/>
            <person name="Vaishampayan P."/>
        </authorList>
    </citation>
    <scope>NUCLEOTIDE SEQUENCE [LARGE SCALE GENOMIC DNA]</scope>
    <source>
        <strain evidence="21 23">M4.6</strain>
    </source>
</reference>
<evidence type="ECO:0000256" key="1">
    <source>
        <dbReference type="ARBA" id="ARBA00002734"/>
    </source>
</evidence>
<dbReference type="SUPFAM" id="SSF53623">
    <property type="entry name" value="MurD-like peptide ligases, catalytic domain"/>
    <property type="match status" value="1"/>
</dbReference>
<dbReference type="GO" id="GO:0005737">
    <property type="term" value="C:cytoplasm"/>
    <property type="evidence" value="ECO:0007669"/>
    <property type="project" value="UniProtKB-SubCell"/>
</dbReference>
<dbReference type="Pfam" id="PF21799">
    <property type="entry name" value="MurD-like_N"/>
    <property type="match status" value="1"/>
</dbReference>
<keyword evidence="17 18" id="KW-0131">Cell cycle</keyword>
<keyword evidence="12 17" id="KW-0573">Peptidoglycan synthesis</keyword>
<evidence type="ECO:0000256" key="3">
    <source>
        <dbReference type="ARBA" id="ARBA00004752"/>
    </source>
</evidence>
<keyword evidence="7 17" id="KW-0963">Cytoplasm</keyword>
<dbReference type="EMBL" id="PGVA01000014">
    <property type="protein sequence ID" value="PLR84118.1"/>
    <property type="molecule type" value="Genomic_DNA"/>
</dbReference>
<protein>
    <recommendedName>
        <fullName evidence="6 17">UDP-N-acetylmuramoylalanine--D-glutamate ligase</fullName>
        <ecNumber evidence="5 17">6.3.2.9</ecNumber>
    </recommendedName>
    <alternativeName>
        <fullName evidence="15 17">D-glutamic acid-adding enzyme</fullName>
    </alternativeName>
    <alternativeName>
        <fullName evidence="14 17">UDP-N-acetylmuramoyl-L-alanyl-D-glutamate synthetase</fullName>
    </alternativeName>
</protein>
<dbReference type="EMBL" id="PGVD01000033">
    <property type="protein sequence ID" value="PLR96236.1"/>
    <property type="molecule type" value="Genomic_DNA"/>
</dbReference>
<accession>A0A2N5GNN8</accession>
<proteinExistence type="inferred from homology"/>
<keyword evidence="9 17" id="KW-0547">Nucleotide-binding</keyword>
<evidence type="ECO:0000256" key="17">
    <source>
        <dbReference type="HAMAP-Rule" id="MF_00639"/>
    </source>
</evidence>
<dbReference type="GO" id="GO:0008764">
    <property type="term" value="F:UDP-N-acetylmuramoylalanine-D-glutamate ligase activity"/>
    <property type="evidence" value="ECO:0007669"/>
    <property type="project" value="UniProtKB-UniRule"/>
</dbReference>
<dbReference type="InterPro" id="IPR004101">
    <property type="entry name" value="Mur_ligase_C"/>
</dbReference>
<evidence type="ECO:0000313" key="22">
    <source>
        <dbReference type="EMBL" id="PLR96236.1"/>
    </source>
</evidence>
<dbReference type="RefSeq" id="WP_101576526.1">
    <property type="nucleotide sequence ID" value="NZ_PGVA01000014.1"/>
</dbReference>
<comment type="pathway">
    <text evidence="3 17 18">Cell wall biogenesis; peptidoglycan biosynthesis.</text>
</comment>
<dbReference type="Gene3D" id="3.40.50.720">
    <property type="entry name" value="NAD(P)-binding Rossmann-like Domain"/>
    <property type="match status" value="1"/>
</dbReference>
<dbReference type="PANTHER" id="PTHR43692:SF1">
    <property type="entry name" value="UDP-N-ACETYLMURAMOYLALANINE--D-GLUTAMATE LIGASE"/>
    <property type="match status" value="1"/>
</dbReference>
<dbReference type="InterPro" id="IPR005762">
    <property type="entry name" value="MurD"/>
</dbReference>
<evidence type="ECO:0000256" key="5">
    <source>
        <dbReference type="ARBA" id="ARBA00012212"/>
    </source>
</evidence>
<dbReference type="InterPro" id="IPR036565">
    <property type="entry name" value="Mur-like_cat_sf"/>
</dbReference>
<keyword evidence="10 17" id="KW-0067">ATP-binding</keyword>
<organism evidence="21 23">
    <name type="scientific">Bacillus canaveralius</name>
    <dbReference type="NCBI Taxonomy" id="1403243"/>
    <lineage>
        <taxon>Bacteria</taxon>
        <taxon>Bacillati</taxon>
        <taxon>Bacillota</taxon>
        <taxon>Bacilli</taxon>
        <taxon>Bacillales</taxon>
        <taxon>Bacillaceae</taxon>
        <taxon>Bacillus</taxon>
    </lineage>
</organism>
<dbReference type="GO" id="GO:0008360">
    <property type="term" value="P:regulation of cell shape"/>
    <property type="evidence" value="ECO:0007669"/>
    <property type="project" value="UniProtKB-KW"/>
</dbReference>
<dbReference type="GO" id="GO:0051301">
    <property type="term" value="P:cell division"/>
    <property type="evidence" value="ECO:0007669"/>
    <property type="project" value="UniProtKB-KW"/>
</dbReference>
<evidence type="ECO:0000313" key="21">
    <source>
        <dbReference type="EMBL" id="PLR84118.1"/>
    </source>
</evidence>
<dbReference type="SUPFAM" id="SSF53244">
    <property type="entry name" value="MurD-like peptide ligases, peptide-binding domain"/>
    <property type="match status" value="1"/>
</dbReference>
<evidence type="ECO:0000256" key="8">
    <source>
        <dbReference type="ARBA" id="ARBA00022598"/>
    </source>
</evidence>
<keyword evidence="8 17" id="KW-0436">Ligase</keyword>
<evidence type="ECO:0000256" key="7">
    <source>
        <dbReference type="ARBA" id="ARBA00022490"/>
    </source>
</evidence>
<evidence type="ECO:0000259" key="20">
    <source>
        <dbReference type="Pfam" id="PF08245"/>
    </source>
</evidence>
<evidence type="ECO:0000256" key="13">
    <source>
        <dbReference type="ARBA" id="ARBA00023316"/>
    </source>
</evidence>
<keyword evidence="13 17" id="KW-0961">Cell wall biogenesis/degradation</keyword>
<feature type="binding site" evidence="17">
    <location>
        <begin position="119"/>
        <end position="125"/>
    </location>
    <ligand>
        <name>ATP</name>
        <dbReference type="ChEBI" id="CHEBI:30616"/>
    </ligand>
</feature>
<comment type="function">
    <text evidence="1 17 18">Cell wall formation. Catalyzes the addition of glutamate to the nucleotide precursor UDP-N-acetylmuramoyl-L-alanine (UMA).</text>
</comment>
<gene>
    <name evidence="17" type="primary">murD</name>
    <name evidence="21" type="ORF">CU635_07375</name>
    <name evidence="22" type="ORF">CVD25_12630</name>
</gene>
<dbReference type="InterPro" id="IPR013221">
    <property type="entry name" value="Mur_ligase_cen"/>
</dbReference>
<dbReference type="PANTHER" id="PTHR43692">
    <property type="entry name" value="UDP-N-ACETYLMURAMOYLALANINE--D-GLUTAMATE LIGASE"/>
    <property type="match status" value="1"/>
</dbReference>
<dbReference type="Proteomes" id="UP000235114">
    <property type="component" value="Unassembled WGS sequence"/>
</dbReference>
<evidence type="ECO:0000256" key="11">
    <source>
        <dbReference type="ARBA" id="ARBA00022960"/>
    </source>
</evidence>
<evidence type="ECO:0000313" key="24">
    <source>
        <dbReference type="Proteomes" id="UP000235114"/>
    </source>
</evidence>
<dbReference type="UniPathway" id="UPA00219"/>
<evidence type="ECO:0000256" key="10">
    <source>
        <dbReference type="ARBA" id="ARBA00022840"/>
    </source>
</evidence>
<comment type="caution">
    <text evidence="21">The sequence shown here is derived from an EMBL/GenBank/DDBJ whole genome shotgun (WGS) entry which is preliminary data.</text>
</comment>
<reference evidence="22 24" key="2">
    <citation type="submission" date="2017-12" db="EMBL/GenBank/DDBJ databases">
        <title>Comparative Functional Genomics of Dry Heat Resistant strains isolated from the Viking Spacecraft.</title>
        <authorList>
            <person name="Seuylemezian A."/>
            <person name="Cooper K."/>
            <person name="Vaishampayan P."/>
        </authorList>
    </citation>
    <scope>NUCLEOTIDE SEQUENCE [LARGE SCALE GENOMIC DNA]</scope>
    <source>
        <strain evidence="22 24">ATCC 29669</strain>
    </source>
</reference>
<keyword evidence="17 18" id="KW-0132">Cell division</keyword>
<evidence type="ECO:0000259" key="19">
    <source>
        <dbReference type="Pfam" id="PF02875"/>
    </source>
</evidence>
<keyword evidence="24" id="KW-1185">Reference proteome</keyword>
<dbReference type="Gene3D" id="3.40.1190.10">
    <property type="entry name" value="Mur-like, catalytic domain"/>
    <property type="match status" value="1"/>
</dbReference>
<evidence type="ECO:0000256" key="12">
    <source>
        <dbReference type="ARBA" id="ARBA00022984"/>
    </source>
</evidence>
<evidence type="ECO:0000313" key="23">
    <source>
        <dbReference type="Proteomes" id="UP000234951"/>
    </source>
</evidence>
<dbReference type="OrthoDB" id="9809796at2"/>
<dbReference type="GO" id="GO:0009252">
    <property type="term" value="P:peptidoglycan biosynthetic process"/>
    <property type="evidence" value="ECO:0007669"/>
    <property type="project" value="UniProtKB-UniRule"/>
</dbReference>
<feature type="domain" description="Mur ligase C-terminal" evidence="19">
    <location>
        <begin position="313"/>
        <end position="426"/>
    </location>
</feature>
<comment type="catalytic activity">
    <reaction evidence="16 17 18">
        <text>UDP-N-acetyl-alpha-D-muramoyl-L-alanine + D-glutamate + ATP = UDP-N-acetyl-alpha-D-muramoyl-L-alanyl-D-glutamate + ADP + phosphate + H(+)</text>
        <dbReference type="Rhea" id="RHEA:16429"/>
        <dbReference type="ChEBI" id="CHEBI:15378"/>
        <dbReference type="ChEBI" id="CHEBI:29986"/>
        <dbReference type="ChEBI" id="CHEBI:30616"/>
        <dbReference type="ChEBI" id="CHEBI:43474"/>
        <dbReference type="ChEBI" id="CHEBI:83898"/>
        <dbReference type="ChEBI" id="CHEBI:83900"/>
        <dbReference type="ChEBI" id="CHEBI:456216"/>
        <dbReference type="EC" id="6.3.2.9"/>
    </reaction>
</comment>
<dbReference type="HAMAP" id="MF_00639">
    <property type="entry name" value="MurD"/>
    <property type="match status" value="1"/>
</dbReference>
<keyword evidence="11 17" id="KW-0133">Cell shape</keyword>
<dbReference type="Gene3D" id="3.90.190.20">
    <property type="entry name" value="Mur ligase, C-terminal domain"/>
    <property type="match status" value="1"/>
</dbReference>
<dbReference type="EC" id="6.3.2.9" evidence="5 17"/>
<comment type="subcellular location">
    <subcellularLocation>
        <location evidence="2 17 18">Cytoplasm</location>
    </subcellularLocation>
</comment>
<dbReference type="Pfam" id="PF02875">
    <property type="entry name" value="Mur_ligase_C"/>
    <property type="match status" value="1"/>
</dbReference>
<evidence type="ECO:0000256" key="9">
    <source>
        <dbReference type="ARBA" id="ARBA00022741"/>
    </source>
</evidence>
<evidence type="ECO:0000256" key="15">
    <source>
        <dbReference type="ARBA" id="ARBA00032324"/>
    </source>
</evidence>
<comment type="similarity">
    <text evidence="4 17">Belongs to the MurCDEF family.</text>
</comment>
<evidence type="ECO:0000256" key="16">
    <source>
        <dbReference type="ARBA" id="ARBA00047632"/>
    </source>
</evidence>
<evidence type="ECO:0000256" key="2">
    <source>
        <dbReference type="ARBA" id="ARBA00004496"/>
    </source>
</evidence>
<dbReference type="GO" id="GO:0005524">
    <property type="term" value="F:ATP binding"/>
    <property type="evidence" value="ECO:0007669"/>
    <property type="project" value="UniProtKB-UniRule"/>
</dbReference>
<dbReference type="InterPro" id="IPR036615">
    <property type="entry name" value="Mur_ligase_C_dom_sf"/>
</dbReference>
<evidence type="ECO:0000256" key="6">
    <source>
        <dbReference type="ARBA" id="ARBA00015655"/>
    </source>
</evidence>